<evidence type="ECO:0000313" key="6">
    <source>
        <dbReference type="EMBL" id="GEM88990.1"/>
    </source>
</evidence>
<accession>A0A511RH73</accession>
<dbReference type="InterPro" id="IPR028082">
    <property type="entry name" value="Peripla_BP_I"/>
</dbReference>
<evidence type="ECO:0000256" key="3">
    <source>
        <dbReference type="ARBA" id="ARBA00022729"/>
    </source>
</evidence>
<dbReference type="PANTHER" id="PTHR46847">
    <property type="entry name" value="D-ALLOSE-BINDING PERIPLASMIC PROTEIN-RELATED"/>
    <property type="match status" value="1"/>
</dbReference>
<dbReference type="GO" id="GO:0030246">
    <property type="term" value="F:carbohydrate binding"/>
    <property type="evidence" value="ECO:0007669"/>
    <property type="project" value="UniProtKB-ARBA"/>
</dbReference>
<dbReference type="GO" id="GO:0030313">
    <property type="term" value="C:cell envelope"/>
    <property type="evidence" value="ECO:0007669"/>
    <property type="project" value="UniProtKB-SubCell"/>
</dbReference>
<dbReference type="Proteomes" id="UP000321827">
    <property type="component" value="Unassembled WGS sequence"/>
</dbReference>
<dbReference type="OrthoDB" id="9769193at2"/>
<evidence type="ECO:0000259" key="5">
    <source>
        <dbReference type="Pfam" id="PF13407"/>
    </source>
</evidence>
<dbReference type="AlphaFoldDB" id="A0A511RH73"/>
<dbReference type="InterPro" id="IPR025997">
    <property type="entry name" value="SBP_2_dom"/>
</dbReference>
<keyword evidence="3 4" id="KW-0732">Signal</keyword>
<feature type="domain" description="Periplasmic binding protein" evidence="5">
    <location>
        <begin position="28"/>
        <end position="293"/>
    </location>
</feature>
<comment type="similarity">
    <text evidence="2">Belongs to the bacterial solute-binding protein 2 family.</text>
</comment>
<evidence type="ECO:0000256" key="1">
    <source>
        <dbReference type="ARBA" id="ARBA00004196"/>
    </source>
</evidence>
<evidence type="ECO:0000313" key="7">
    <source>
        <dbReference type="Proteomes" id="UP000321827"/>
    </source>
</evidence>
<dbReference type="EMBL" id="BJXN01000002">
    <property type="protein sequence ID" value="GEM88990.1"/>
    <property type="molecule type" value="Genomic_DNA"/>
</dbReference>
<dbReference type="SUPFAM" id="SSF53822">
    <property type="entry name" value="Periplasmic binding protein-like I"/>
    <property type="match status" value="1"/>
</dbReference>
<comment type="subcellular location">
    <subcellularLocation>
        <location evidence="1">Cell envelope</location>
    </subcellularLocation>
</comment>
<sequence>MKKYMRAVLAALFALALGAFAQGDKVVIGYSISTLNNAFFVGMTKGVENGAKKFGVELITVNANGDSAKQVADVEDLITKGVDAIIINPRDAEAIAPAVKKALDAGIPVFALDRGVTGVEVTSFLETDNVAMGRLAADLIAEAMKAKYGEVKGNVIELVGLVGTTAARDRGKGFHEQLKKYPGLKLVASQPADFNQEKAFNVTTNLVLAHPDVDAIYGHNDDNTVGAARALKAMGRLKKVGDPGHIYIVGIDGIKQALDLIRQGYIDCTISQEPVLMGEKAVEFAVKYLKGEEVPKHFYTPFTPVTKDNVDKRQNWAE</sequence>
<reference evidence="6 7" key="1">
    <citation type="submission" date="2019-07" db="EMBL/GenBank/DDBJ databases">
        <title>Whole genome shotgun sequence of Oceanithermus desulfurans NBRC 100063.</title>
        <authorList>
            <person name="Hosoyama A."/>
            <person name="Uohara A."/>
            <person name="Ohji S."/>
            <person name="Ichikawa N."/>
        </authorList>
    </citation>
    <scope>NUCLEOTIDE SEQUENCE [LARGE SCALE GENOMIC DNA]</scope>
    <source>
        <strain evidence="6 7">NBRC 100063</strain>
    </source>
</reference>
<proteinExistence type="inferred from homology"/>
<dbReference type="PANTHER" id="PTHR46847:SF1">
    <property type="entry name" value="D-ALLOSE-BINDING PERIPLASMIC PROTEIN-RELATED"/>
    <property type="match status" value="1"/>
</dbReference>
<feature type="signal peptide" evidence="4">
    <location>
        <begin position="1"/>
        <end position="21"/>
    </location>
</feature>
<name>A0A511RH73_9DEIN</name>
<gene>
    <name evidence="6" type="primary">rbsB</name>
    <name evidence="6" type="ORF">ODE01S_04240</name>
</gene>
<organism evidence="6 7">
    <name type="scientific">Oceanithermus desulfurans NBRC 100063</name>
    <dbReference type="NCBI Taxonomy" id="1227550"/>
    <lineage>
        <taxon>Bacteria</taxon>
        <taxon>Thermotogati</taxon>
        <taxon>Deinococcota</taxon>
        <taxon>Deinococci</taxon>
        <taxon>Thermales</taxon>
        <taxon>Thermaceae</taxon>
        <taxon>Oceanithermus</taxon>
    </lineage>
</organism>
<feature type="chain" id="PRO_5022021762" evidence="4">
    <location>
        <begin position="22"/>
        <end position="318"/>
    </location>
</feature>
<dbReference type="Gene3D" id="3.40.50.2300">
    <property type="match status" value="2"/>
</dbReference>
<dbReference type="Pfam" id="PF13407">
    <property type="entry name" value="Peripla_BP_4"/>
    <property type="match status" value="1"/>
</dbReference>
<evidence type="ECO:0000256" key="2">
    <source>
        <dbReference type="ARBA" id="ARBA00007639"/>
    </source>
</evidence>
<evidence type="ECO:0000256" key="4">
    <source>
        <dbReference type="SAM" id="SignalP"/>
    </source>
</evidence>
<protein>
    <submittedName>
        <fullName evidence="6">D-ribose ABC transporter substrate-binding protein</fullName>
    </submittedName>
</protein>
<comment type="caution">
    <text evidence="6">The sequence shown here is derived from an EMBL/GenBank/DDBJ whole genome shotgun (WGS) entry which is preliminary data.</text>
</comment>